<dbReference type="Gene3D" id="3.30.450.30">
    <property type="entry name" value="Dynein light chain 2a, cytoplasmic"/>
    <property type="match status" value="1"/>
</dbReference>
<dbReference type="OrthoDB" id="9985637at2759"/>
<evidence type="ECO:0000259" key="2">
    <source>
        <dbReference type="SMART" id="SM00960"/>
    </source>
</evidence>
<dbReference type="Pfam" id="PF03259">
    <property type="entry name" value="Robl_LC7"/>
    <property type="match status" value="1"/>
</dbReference>
<dbReference type="SUPFAM" id="SSF54403">
    <property type="entry name" value="Cystatin/monellin"/>
    <property type="match status" value="1"/>
</dbReference>
<feature type="domain" description="Roadblock/LAMTOR2" evidence="2">
    <location>
        <begin position="254"/>
        <end position="342"/>
    </location>
</feature>
<dbReference type="PANTHER" id="PTHR10779">
    <property type="entry name" value="DYNEIN LIGHT CHAIN ROADBLOCK"/>
    <property type="match status" value="1"/>
</dbReference>
<dbReference type="SUPFAM" id="SSF103196">
    <property type="entry name" value="Roadblock/LC7 domain"/>
    <property type="match status" value="1"/>
</dbReference>
<comment type="similarity">
    <text evidence="1">Belongs to the GAMAD family.</text>
</comment>
<dbReference type="AlphaFoldDB" id="A0A7R8CUR7"/>
<reference evidence="3" key="1">
    <citation type="submission" date="2021-02" db="EMBL/GenBank/DDBJ databases">
        <authorList>
            <person name="Bekaert M."/>
        </authorList>
    </citation>
    <scope>NUCLEOTIDE SEQUENCE</scope>
    <source>
        <strain evidence="3">IoA-00</strain>
    </source>
</reference>
<keyword evidence="4" id="KW-1185">Reference proteome</keyword>
<dbReference type="EMBL" id="HG994584">
    <property type="protein sequence ID" value="CAF2938844.1"/>
    <property type="molecule type" value="Genomic_DNA"/>
</dbReference>
<dbReference type="Proteomes" id="UP000675881">
    <property type="component" value="Chromosome 5"/>
</dbReference>
<proteinExistence type="inferred from homology"/>
<name>A0A7R8CUR7_LEPSM</name>
<dbReference type="GO" id="GO:0004869">
    <property type="term" value="F:cysteine-type endopeptidase inhibitor activity"/>
    <property type="evidence" value="ECO:0007669"/>
    <property type="project" value="InterPro"/>
</dbReference>
<evidence type="ECO:0000313" key="4">
    <source>
        <dbReference type="Proteomes" id="UP000675881"/>
    </source>
</evidence>
<dbReference type="FunFam" id="3.30.450.30:FF:000011">
    <property type="entry name" value="Dynein light chain roadblock"/>
    <property type="match status" value="1"/>
</dbReference>
<dbReference type="InterPro" id="IPR004942">
    <property type="entry name" value="Roadblock/LAMTOR2_dom"/>
</dbReference>
<dbReference type="SMART" id="SM00960">
    <property type="entry name" value="Robl_LC7"/>
    <property type="match status" value="1"/>
</dbReference>
<organism evidence="3 4">
    <name type="scientific">Lepeophtheirus salmonis</name>
    <name type="common">Salmon louse</name>
    <name type="synonym">Caligus salmonis</name>
    <dbReference type="NCBI Taxonomy" id="72036"/>
    <lineage>
        <taxon>Eukaryota</taxon>
        <taxon>Metazoa</taxon>
        <taxon>Ecdysozoa</taxon>
        <taxon>Arthropoda</taxon>
        <taxon>Crustacea</taxon>
        <taxon>Multicrustacea</taxon>
        <taxon>Hexanauplia</taxon>
        <taxon>Copepoda</taxon>
        <taxon>Siphonostomatoida</taxon>
        <taxon>Caligidae</taxon>
        <taxon>Lepeophtheirus</taxon>
    </lineage>
</organism>
<dbReference type="InterPro" id="IPR046350">
    <property type="entry name" value="Cystatin_sf"/>
</dbReference>
<evidence type="ECO:0000256" key="1">
    <source>
        <dbReference type="ARBA" id="ARBA00007191"/>
    </source>
</evidence>
<protein>
    <submittedName>
        <fullName evidence="3">DYNLRB</fullName>
    </submittedName>
</protein>
<dbReference type="Gene3D" id="3.10.450.10">
    <property type="match status" value="1"/>
</dbReference>
<evidence type="ECO:0000313" key="3">
    <source>
        <dbReference type="EMBL" id="CAF2938844.1"/>
    </source>
</evidence>
<gene>
    <name evidence="3" type="ORF">LSAA_10461</name>
</gene>
<sequence>MNNIFKGVLLTIAFTTVLGQEPPIVGGFSEAEISDEVSGVAEEVLDQLASHFGAEDGCSLKLENITDVKTQVVAGTNYLFSLEISSDGESCENEVKICSDVKVYKPLPFACSSRIDTCLSLVESEKILCIPQQMRILHCSCIICLIHPQHVLFIYEKLSKQVNRLWMVQIINWKFKWKQMELILNVNMFKKQCSNIIVHEPLAHCPHDEEDCILPVDLQEVECVHTHNTHKYFAPDQELLLGGPTSQVSLNNAMEEILKRIHDIKNVTGVIVVNSEGIPIKTTLDNSMTVQYSGLLSQFAERSKCVVRDLDPTNELTYLRIRSKRYEILVAPDKEYILIALQNPPDPIN</sequence>
<accession>A0A7R8CUR7</accession>
<dbReference type="Pfam" id="PF00031">
    <property type="entry name" value="Cystatin"/>
    <property type="match status" value="1"/>
</dbReference>
<dbReference type="InterPro" id="IPR000010">
    <property type="entry name" value="Cystatin_dom"/>
</dbReference>